<dbReference type="EMBL" id="MNQU01000245">
    <property type="protein sequence ID" value="OKZ31770.1"/>
    <property type="molecule type" value="Genomic_DNA"/>
</dbReference>
<dbReference type="Proteomes" id="UP000186549">
    <property type="component" value="Unassembled WGS sequence"/>
</dbReference>
<feature type="transmembrane region" description="Helical" evidence="1">
    <location>
        <begin position="166"/>
        <end position="188"/>
    </location>
</feature>
<feature type="transmembrane region" description="Helical" evidence="1">
    <location>
        <begin position="126"/>
        <end position="145"/>
    </location>
</feature>
<accession>A0A1Q6HYQ4</accession>
<name>A0A1Q6HYQ4_BACUN</name>
<feature type="transmembrane region" description="Helical" evidence="1">
    <location>
        <begin position="13"/>
        <end position="32"/>
    </location>
</feature>
<dbReference type="PANTHER" id="PTHR35337:SF1">
    <property type="entry name" value="SLR1478 PROTEIN"/>
    <property type="match status" value="1"/>
</dbReference>
<comment type="caution">
    <text evidence="2">The sequence shown here is derived from an EMBL/GenBank/DDBJ whole genome shotgun (WGS) entry which is preliminary data.</text>
</comment>
<sequence length="192" mass="21654">MKNGYCIKSYDKYFFFVSFIFWLMPFLLRMFLIEFPTLPKTSESQTGIIVSQITEALDKEEYFKAFLEISSNNLHGCMINILGGFLLGLVTLLNLSINGLAASDVFTTVYNSGFGLNNILKSTLPHSFELIGFWLSGAMGLAIAWEMIRFMRGKKSFSAKFYNPMALYLCVVFVITLGAAFVEVYISIKGLK</sequence>
<protein>
    <recommendedName>
        <fullName evidence="4">Stage II sporulation protein M</fullName>
    </recommendedName>
</protein>
<evidence type="ECO:0000313" key="3">
    <source>
        <dbReference type="Proteomes" id="UP000186549"/>
    </source>
</evidence>
<dbReference type="InterPro" id="IPR002798">
    <property type="entry name" value="SpoIIM-like"/>
</dbReference>
<organism evidence="2 3">
    <name type="scientific">Bacteroides uniformis</name>
    <dbReference type="NCBI Taxonomy" id="820"/>
    <lineage>
        <taxon>Bacteria</taxon>
        <taxon>Pseudomonadati</taxon>
        <taxon>Bacteroidota</taxon>
        <taxon>Bacteroidia</taxon>
        <taxon>Bacteroidales</taxon>
        <taxon>Bacteroidaceae</taxon>
        <taxon>Bacteroides</taxon>
    </lineage>
</organism>
<dbReference type="PANTHER" id="PTHR35337">
    <property type="entry name" value="SLR1478 PROTEIN"/>
    <property type="match status" value="1"/>
</dbReference>
<proteinExistence type="predicted"/>
<evidence type="ECO:0008006" key="4">
    <source>
        <dbReference type="Google" id="ProtNLM"/>
    </source>
</evidence>
<keyword evidence="1" id="KW-0472">Membrane</keyword>
<keyword evidence="1" id="KW-1133">Transmembrane helix</keyword>
<evidence type="ECO:0000256" key="1">
    <source>
        <dbReference type="SAM" id="Phobius"/>
    </source>
</evidence>
<keyword evidence="1" id="KW-0812">Transmembrane</keyword>
<dbReference type="AlphaFoldDB" id="A0A1Q6HYQ4"/>
<reference evidence="2 3" key="1">
    <citation type="journal article" date="2016" name="Nat. Biotechnol.">
        <title>Measurement of bacterial replication rates in microbial communities.</title>
        <authorList>
            <person name="Brown C.T."/>
            <person name="Olm M.R."/>
            <person name="Thomas B.C."/>
            <person name="Banfield J.F."/>
        </authorList>
    </citation>
    <scope>NUCLEOTIDE SEQUENCE [LARGE SCALE GENOMIC DNA]</scope>
    <source>
        <strain evidence="2">45_41</strain>
    </source>
</reference>
<dbReference type="Pfam" id="PF01944">
    <property type="entry name" value="SpoIIM"/>
    <property type="match status" value="1"/>
</dbReference>
<evidence type="ECO:0000313" key="2">
    <source>
        <dbReference type="EMBL" id="OKZ31770.1"/>
    </source>
</evidence>
<gene>
    <name evidence="2" type="ORF">BHV79_12710</name>
</gene>
<feature type="transmembrane region" description="Helical" evidence="1">
    <location>
        <begin position="77"/>
        <end position="97"/>
    </location>
</feature>